<evidence type="ECO:0000313" key="14">
    <source>
        <dbReference type="EMBL" id="HCT13745.1"/>
    </source>
</evidence>
<keyword evidence="9" id="KW-0238">DNA-binding</keyword>
<comment type="subcellular location">
    <subcellularLocation>
        <location evidence="1">Cytoplasm</location>
    </subcellularLocation>
</comment>
<dbReference type="PANTHER" id="PTHR43152:SF3">
    <property type="entry name" value="UVRABC SYSTEM PROTEIN A"/>
    <property type="match status" value="1"/>
</dbReference>
<reference evidence="14 15" key="1">
    <citation type="journal article" date="2018" name="Nat. Biotechnol.">
        <title>A standardized bacterial taxonomy based on genome phylogeny substantially revises the tree of life.</title>
        <authorList>
            <person name="Parks D.H."/>
            <person name="Chuvochina M."/>
            <person name="Waite D.W."/>
            <person name="Rinke C."/>
            <person name="Skarshewski A."/>
            <person name="Chaumeil P.A."/>
            <person name="Hugenholtz P."/>
        </authorList>
    </citation>
    <scope>NUCLEOTIDE SEQUENCE [LARGE SCALE GENOMIC DNA]</scope>
    <source>
        <strain evidence="14">UBA11247</strain>
    </source>
</reference>
<dbReference type="GO" id="GO:0005524">
    <property type="term" value="F:ATP binding"/>
    <property type="evidence" value="ECO:0007669"/>
    <property type="project" value="UniProtKB-KW"/>
</dbReference>
<dbReference type="GO" id="GO:0003677">
    <property type="term" value="F:DNA binding"/>
    <property type="evidence" value="ECO:0007669"/>
    <property type="project" value="UniProtKB-KW"/>
</dbReference>
<evidence type="ECO:0000256" key="5">
    <source>
        <dbReference type="ARBA" id="ARBA00022763"/>
    </source>
</evidence>
<evidence type="ECO:0000256" key="1">
    <source>
        <dbReference type="ARBA" id="ARBA00004496"/>
    </source>
</evidence>
<keyword evidence="3" id="KW-0677">Repeat</keyword>
<accession>A0A3D4SXC9</accession>
<evidence type="ECO:0000256" key="13">
    <source>
        <dbReference type="ARBA" id="ARBA00042156"/>
    </source>
</evidence>
<dbReference type="PANTHER" id="PTHR43152">
    <property type="entry name" value="UVRABC SYSTEM PROTEIN A"/>
    <property type="match status" value="1"/>
</dbReference>
<dbReference type="GO" id="GO:0006281">
    <property type="term" value="P:DNA repair"/>
    <property type="evidence" value="ECO:0007669"/>
    <property type="project" value="UniProtKB-KW"/>
</dbReference>
<evidence type="ECO:0000256" key="11">
    <source>
        <dbReference type="ARBA" id="ARBA00038000"/>
    </source>
</evidence>
<evidence type="ECO:0000256" key="7">
    <source>
        <dbReference type="ARBA" id="ARBA00022840"/>
    </source>
</evidence>
<evidence type="ECO:0000256" key="6">
    <source>
        <dbReference type="ARBA" id="ARBA00022769"/>
    </source>
</evidence>
<sequence length="178" mass="18517">CGGSGFNDRALSVTVGGRTVADVEALRPAEVADLLGPEDAARLRWVDRVGLGYLAVGRTLDGLSGGERQRLLLARHLGGVDADAPLQLIMDEPTTGLHATDVRRLLDLFDDLVDAGGTLVLIEHNLQVIAHADHVIDIGPGAGGDGGRVVFEGTPAELARAGARSVTGRCLQDALSRS</sequence>
<proteinExistence type="inferred from homology"/>
<gene>
    <name evidence="14" type="ORF">DIW82_02820</name>
</gene>
<dbReference type="GO" id="GO:0005737">
    <property type="term" value="C:cytoplasm"/>
    <property type="evidence" value="ECO:0007669"/>
    <property type="project" value="UniProtKB-SubCell"/>
</dbReference>
<keyword evidence="5" id="KW-0227">DNA damage</keyword>
<evidence type="ECO:0000256" key="10">
    <source>
        <dbReference type="ARBA" id="ARBA00023204"/>
    </source>
</evidence>
<dbReference type="Gene3D" id="3.40.50.300">
    <property type="entry name" value="P-loop containing nucleotide triphosphate hydrolases"/>
    <property type="match status" value="1"/>
</dbReference>
<evidence type="ECO:0000256" key="2">
    <source>
        <dbReference type="ARBA" id="ARBA00022490"/>
    </source>
</evidence>
<comment type="similarity">
    <text evidence="11">Belongs to the ABC transporter superfamily. UvrA family.</text>
</comment>
<dbReference type="STRING" id="863239.GCA_000213935_02738"/>
<organism evidence="14 15">
    <name type="scientific">Corynebacterium nuruki</name>
    <dbReference type="NCBI Taxonomy" id="1032851"/>
    <lineage>
        <taxon>Bacteria</taxon>
        <taxon>Bacillati</taxon>
        <taxon>Actinomycetota</taxon>
        <taxon>Actinomycetes</taxon>
        <taxon>Mycobacteriales</taxon>
        <taxon>Corynebacteriaceae</taxon>
        <taxon>Corynebacterium</taxon>
    </lineage>
</organism>
<keyword evidence="7" id="KW-0067">ATP-binding</keyword>
<dbReference type="AlphaFoldDB" id="A0A3D4SXC9"/>
<keyword evidence="6" id="KW-0228">DNA excision</keyword>
<dbReference type="Proteomes" id="UP000261739">
    <property type="component" value="Unassembled WGS sequence"/>
</dbReference>
<dbReference type="Gene3D" id="1.20.1580.10">
    <property type="entry name" value="ABC transporter ATPase like domain"/>
    <property type="match status" value="1"/>
</dbReference>
<evidence type="ECO:0000256" key="12">
    <source>
        <dbReference type="ARBA" id="ARBA00039316"/>
    </source>
</evidence>
<evidence type="ECO:0000256" key="4">
    <source>
        <dbReference type="ARBA" id="ARBA00022741"/>
    </source>
</evidence>
<name>A0A3D4SXC9_9CORY</name>
<keyword evidence="2" id="KW-0963">Cytoplasm</keyword>
<comment type="caution">
    <text evidence="14">The sequence shown here is derived from an EMBL/GenBank/DDBJ whole genome shotgun (WGS) entry which is preliminary data.</text>
</comment>
<dbReference type="SUPFAM" id="SSF52540">
    <property type="entry name" value="P-loop containing nucleoside triphosphate hydrolases"/>
    <property type="match status" value="1"/>
</dbReference>
<feature type="non-terminal residue" evidence="14">
    <location>
        <position position="1"/>
    </location>
</feature>
<evidence type="ECO:0000256" key="8">
    <source>
        <dbReference type="ARBA" id="ARBA00022881"/>
    </source>
</evidence>
<keyword evidence="4" id="KW-0547">Nucleotide-binding</keyword>
<dbReference type="EMBL" id="DQID01000080">
    <property type="protein sequence ID" value="HCT13745.1"/>
    <property type="molecule type" value="Genomic_DNA"/>
</dbReference>
<keyword evidence="8" id="KW-0267">Excision nuclease</keyword>
<keyword evidence="10" id="KW-0234">DNA repair</keyword>
<protein>
    <recommendedName>
        <fullName evidence="12">UvrABC system protein A</fullName>
    </recommendedName>
    <alternativeName>
        <fullName evidence="13">Excinuclease ABC subunit A</fullName>
    </alternativeName>
</protein>
<evidence type="ECO:0000313" key="15">
    <source>
        <dbReference type="Proteomes" id="UP000261739"/>
    </source>
</evidence>
<evidence type="ECO:0000256" key="3">
    <source>
        <dbReference type="ARBA" id="ARBA00022737"/>
    </source>
</evidence>
<dbReference type="InterPro" id="IPR027417">
    <property type="entry name" value="P-loop_NTPase"/>
</dbReference>
<evidence type="ECO:0000256" key="9">
    <source>
        <dbReference type="ARBA" id="ARBA00023125"/>
    </source>
</evidence>
<dbReference type="GO" id="GO:0004518">
    <property type="term" value="F:nuclease activity"/>
    <property type="evidence" value="ECO:0007669"/>
    <property type="project" value="UniProtKB-KW"/>
</dbReference>